<feature type="domain" description="Protein kinase" evidence="22">
    <location>
        <begin position="507"/>
        <end position="782"/>
    </location>
</feature>
<dbReference type="InterPro" id="IPR051343">
    <property type="entry name" value="G-type_lectin_kinases/EP1-like"/>
</dbReference>
<evidence type="ECO:0000259" key="23">
    <source>
        <dbReference type="PROSITE" id="PS50927"/>
    </source>
</evidence>
<dbReference type="SMART" id="SM00108">
    <property type="entry name" value="B_lectin"/>
    <property type="match status" value="1"/>
</dbReference>
<dbReference type="AlphaFoldDB" id="A0AAD3XVT5"/>
<dbReference type="InterPro" id="IPR036426">
    <property type="entry name" value="Bulb-type_lectin_dom_sf"/>
</dbReference>
<comment type="catalytic activity">
    <reaction evidence="16 18">
        <text>L-threonyl-[protein] + ATP = O-phospho-L-threonyl-[protein] + ADP + H(+)</text>
        <dbReference type="Rhea" id="RHEA:46608"/>
        <dbReference type="Rhea" id="RHEA-COMP:11060"/>
        <dbReference type="Rhea" id="RHEA-COMP:11605"/>
        <dbReference type="ChEBI" id="CHEBI:15378"/>
        <dbReference type="ChEBI" id="CHEBI:30013"/>
        <dbReference type="ChEBI" id="CHEBI:30616"/>
        <dbReference type="ChEBI" id="CHEBI:61977"/>
        <dbReference type="ChEBI" id="CHEBI:456216"/>
        <dbReference type="EC" id="2.7.11.1"/>
    </reaction>
</comment>
<dbReference type="CDD" id="cd14066">
    <property type="entry name" value="STKc_IRAK"/>
    <property type="match status" value="1"/>
</dbReference>
<keyword evidence="11 20" id="KW-1133">Transmembrane helix</keyword>
<keyword evidence="8 18" id="KW-0547">Nucleotide-binding</keyword>
<evidence type="ECO:0000256" key="14">
    <source>
        <dbReference type="ARBA" id="ARBA00023170"/>
    </source>
</evidence>
<dbReference type="InterPro" id="IPR024171">
    <property type="entry name" value="SRK-like_kinase"/>
</dbReference>
<evidence type="ECO:0000256" key="19">
    <source>
        <dbReference type="PROSITE-ProRule" id="PRU10141"/>
    </source>
</evidence>
<feature type="domain" description="Bulb-type lectin" evidence="23">
    <location>
        <begin position="24"/>
        <end position="145"/>
    </location>
</feature>
<evidence type="ECO:0000256" key="16">
    <source>
        <dbReference type="ARBA" id="ARBA00047899"/>
    </source>
</evidence>
<comment type="subcellular location">
    <subcellularLocation>
        <location evidence="1">Membrane</location>
        <topology evidence="1">Single-pass type I membrane protein</topology>
    </subcellularLocation>
</comment>
<dbReference type="Proteomes" id="UP001279734">
    <property type="component" value="Unassembled WGS sequence"/>
</dbReference>
<keyword evidence="2 18" id="KW-0723">Serine/threonine-protein kinase</keyword>
<dbReference type="PIRSF" id="PIRSF000641">
    <property type="entry name" value="SRK"/>
    <property type="match status" value="1"/>
</dbReference>
<evidence type="ECO:0000256" key="8">
    <source>
        <dbReference type="ARBA" id="ARBA00022741"/>
    </source>
</evidence>
<evidence type="ECO:0000256" key="13">
    <source>
        <dbReference type="ARBA" id="ARBA00023157"/>
    </source>
</evidence>
<comment type="catalytic activity">
    <reaction evidence="17 18">
        <text>L-seryl-[protein] + ATP = O-phospho-L-seryl-[protein] + ADP + H(+)</text>
        <dbReference type="Rhea" id="RHEA:17989"/>
        <dbReference type="Rhea" id="RHEA-COMP:9863"/>
        <dbReference type="Rhea" id="RHEA-COMP:11604"/>
        <dbReference type="ChEBI" id="CHEBI:15378"/>
        <dbReference type="ChEBI" id="CHEBI:29999"/>
        <dbReference type="ChEBI" id="CHEBI:30616"/>
        <dbReference type="ChEBI" id="CHEBI:83421"/>
        <dbReference type="ChEBI" id="CHEBI:456216"/>
        <dbReference type="EC" id="2.7.11.1"/>
    </reaction>
</comment>
<evidence type="ECO:0000256" key="21">
    <source>
        <dbReference type="SAM" id="SignalP"/>
    </source>
</evidence>
<dbReference type="FunFam" id="3.30.200.20:FF:000059">
    <property type="entry name" value="S-receptor-like serine/threonine-protein kinase"/>
    <property type="match status" value="1"/>
</dbReference>
<keyword evidence="12 20" id="KW-0472">Membrane</keyword>
<dbReference type="GO" id="GO:0016020">
    <property type="term" value="C:membrane"/>
    <property type="evidence" value="ECO:0007669"/>
    <property type="project" value="UniProtKB-SubCell"/>
</dbReference>
<dbReference type="Gene3D" id="3.30.200.20">
    <property type="entry name" value="Phosphorylase Kinase, domain 1"/>
    <property type="match status" value="1"/>
</dbReference>
<name>A0AAD3XVT5_NEPGR</name>
<evidence type="ECO:0000313" key="25">
    <source>
        <dbReference type="Proteomes" id="UP001279734"/>
    </source>
</evidence>
<dbReference type="InterPro" id="IPR011009">
    <property type="entry name" value="Kinase-like_dom_sf"/>
</dbReference>
<feature type="signal peptide" evidence="21">
    <location>
        <begin position="1"/>
        <end position="21"/>
    </location>
</feature>
<dbReference type="InterPro" id="IPR017441">
    <property type="entry name" value="Protein_kinase_ATP_BS"/>
</dbReference>
<dbReference type="GO" id="GO:0005524">
    <property type="term" value="F:ATP binding"/>
    <property type="evidence" value="ECO:0007669"/>
    <property type="project" value="UniProtKB-UniRule"/>
</dbReference>
<dbReference type="InterPro" id="IPR000719">
    <property type="entry name" value="Prot_kinase_dom"/>
</dbReference>
<evidence type="ECO:0000256" key="11">
    <source>
        <dbReference type="ARBA" id="ARBA00022989"/>
    </source>
</evidence>
<feature type="binding site" evidence="19">
    <location>
        <position position="539"/>
    </location>
    <ligand>
        <name>ATP</name>
        <dbReference type="ChEBI" id="CHEBI:30616"/>
    </ligand>
</feature>
<evidence type="ECO:0000256" key="17">
    <source>
        <dbReference type="ARBA" id="ARBA00048679"/>
    </source>
</evidence>
<gene>
    <name evidence="24" type="ORF">Nepgr_020185</name>
</gene>
<evidence type="ECO:0000256" key="3">
    <source>
        <dbReference type="ARBA" id="ARBA00022536"/>
    </source>
</evidence>
<dbReference type="InterPro" id="IPR008271">
    <property type="entry name" value="Ser/Thr_kinase_AS"/>
</dbReference>
<dbReference type="EC" id="2.7.11.1" evidence="18"/>
<dbReference type="Gene3D" id="2.90.10.10">
    <property type="entry name" value="Bulb-type lectin domain"/>
    <property type="match status" value="2"/>
</dbReference>
<evidence type="ECO:0000256" key="10">
    <source>
        <dbReference type="ARBA" id="ARBA00022840"/>
    </source>
</evidence>
<protein>
    <recommendedName>
        <fullName evidence="18">Receptor-like serine/threonine-protein kinase</fullName>
        <ecNumber evidence="18">2.7.11.1</ecNumber>
    </recommendedName>
</protein>
<keyword evidence="4 18" id="KW-0808">Transferase</keyword>
<dbReference type="PROSITE" id="PS50011">
    <property type="entry name" value="PROTEIN_KINASE_DOM"/>
    <property type="match status" value="1"/>
</dbReference>
<dbReference type="Gene3D" id="1.10.510.10">
    <property type="entry name" value="Transferase(Phosphotransferase) domain 1"/>
    <property type="match status" value="1"/>
</dbReference>
<keyword evidence="7" id="KW-0430">Lectin</keyword>
<evidence type="ECO:0000256" key="4">
    <source>
        <dbReference type="ARBA" id="ARBA00022679"/>
    </source>
</evidence>
<evidence type="ECO:0000259" key="22">
    <source>
        <dbReference type="PROSITE" id="PS50011"/>
    </source>
</evidence>
<dbReference type="PANTHER" id="PTHR47976">
    <property type="entry name" value="G-TYPE LECTIN S-RECEPTOR-LIKE SERINE/THREONINE-PROTEIN KINASE SD2-5"/>
    <property type="match status" value="1"/>
</dbReference>
<evidence type="ECO:0000256" key="1">
    <source>
        <dbReference type="ARBA" id="ARBA00004479"/>
    </source>
</evidence>
<dbReference type="Pfam" id="PF01453">
    <property type="entry name" value="B_lectin"/>
    <property type="match status" value="1"/>
</dbReference>
<evidence type="ECO:0000256" key="5">
    <source>
        <dbReference type="ARBA" id="ARBA00022692"/>
    </source>
</evidence>
<dbReference type="SUPFAM" id="SSF51110">
    <property type="entry name" value="alpha-D-mannose-specific plant lectins"/>
    <property type="match status" value="2"/>
</dbReference>
<evidence type="ECO:0000256" key="6">
    <source>
        <dbReference type="ARBA" id="ARBA00022729"/>
    </source>
</evidence>
<keyword evidence="10 18" id="KW-0067">ATP-binding</keyword>
<keyword evidence="9 18" id="KW-0418">Kinase</keyword>
<evidence type="ECO:0000256" key="9">
    <source>
        <dbReference type="ARBA" id="ARBA00022777"/>
    </source>
</evidence>
<dbReference type="Pfam" id="PF00069">
    <property type="entry name" value="Pkinase"/>
    <property type="match status" value="1"/>
</dbReference>
<organism evidence="24 25">
    <name type="scientific">Nepenthes gracilis</name>
    <name type="common">Slender pitcher plant</name>
    <dbReference type="NCBI Taxonomy" id="150966"/>
    <lineage>
        <taxon>Eukaryota</taxon>
        <taxon>Viridiplantae</taxon>
        <taxon>Streptophyta</taxon>
        <taxon>Embryophyta</taxon>
        <taxon>Tracheophyta</taxon>
        <taxon>Spermatophyta</taxon>
        <taxon>Magnoliopsida</taxon>
        <taxon>eudicotyledons</taxon>
        <taxon>Gunneridae</taxon>
        <taxon>Pentapetalae</taxon>
        <taxon>Caryophyllales</taxon>
        <taxon>Nepenthaceae</taxon>
        <taxon>Nepenthes</taxon>
    </lineage>
</organism>
<dbReference type="EMBL" id="BSYO01000019">
    <property type="protein sequence ID" value="GMH18344.1"/>
    <property type="molecule type" value="Genomic_DNA"/>
</dbReference>
<evidence type="ECO:0000256" key="12">
    <source>
        <dbReference type="ARBA" id="ARBA00023136"/>
    </source>
</evidence>
<dbReference type="PROSITE" id="PS00107">
    <property type="entry name" value="PROTEIN_KINASE_ATP"/>
    <property type="match status" value="1"/>
</dbReference>
<feature type="transmembrane region" description="Helical" evidence="20">
    <location>
        <begin position="453"/>
        <end position="473"/>
    </location>
</feature>
<keyword evidence="13" id="KW-1015">Disulfide bond</keyword>
<dbReference type="FunFam" id="2.90.10.10:FF:000041">
    <property type="entry name" value="Uncharacterized protein"/>
    <property type="match status" value="1"/>
</dbReference>
<comment type="similarity">
    <text evidence="18">Belongs to the protein kinase superfamily. Ser/Thr protein kinase family.</text>
</comment>
<dbReference type="PROSITE" id="PS00108">
    <property type="entry name" value="PROTEIN_KINASE_ST"/>
    <property type="match status" value="1"/>
</dbReference>
<reference evidence="24" key="1">
    <citation type="submission" date="2023-05" db="EMBL/GenBank/DDBJ databases">
        <title>Nepenthes gracilis genome sequencing.</title>
        <authorList>
            <person name="Fukushima K."/>
        </authorList>
    </citation>
    <scope>NUCLEOTIDE SEQUENCE</scope>
    <source>
        <strain evidence="24">SING2019-196</strain>
    </source>
</reference>
<dbReference type="PROSITE" id="PS50927">
    <property type="entry name" value="BULB_LECTIN"/>
    <property type="match status" value="1"/>
</dbReference>
<dbReference type="GO" id="GO:0030246">
    <property type="term" value="F:carbohydrate binding"/>
    <property type="evidence" value="ECO:0007669"/>
    <property type="project" value="UniProtKB-KW"/>
</dbReference>
<evidence type="ECO:0000256" key="18">
    <source>
        <dbReference type="PIRNR" id="PIRNR000641"/>
    </source>
</evidence>
<dbReference type="PANTHER" id="PTHR47976:SF108">
    <property type="entry name" value="G-TYPE LECTIN S-RECEPTOR-LIKE SERINE_THREONINE-PROTEIN KINASE LECRK1"/>
    <property type="match status" value="1"/>
</dbReference>
<keyword evidence="5 20" id="KW-0812">Transmembrane</keyword>
<evidence type="ECO:0000256" key="20">
    <source>
        <dbReference type="SAM" id="Phobius"/>
    </source>
</evidence>
<keyword evidence="6 21" id="KW-0732">Signal</keyword>
<evidence type="ECO:0000313" key="24">
    <source>
        <dbReference type="EMBL" id="GMH18344.1"/>
    </source>
</evidence>
<dbReference type="FunFam" id="1.10.510.10:FF:000237">
    <property type="entry name" value="G-type lectin S-receptor-like serine/threonine-protein kinase"/>
    <property type="match status" value="1"/>
</dbReference>
<dbReference type="SUPFAM" id="SSF56112">
    <property type="entry name" value="Protein kinase-like (PK-like)"/>
    <property type="match status" value="1"/>
</dbReference>
<dbReference type="CDD" id="cd00028">
    <property type="entry name" value="B_lectin"/>
    <property type="match status" value="1"/>
</dbReference>
<keyword evidence="25" id="KW-1185">Reference proteome</keyword>
<dbReference type="SMART" id="SM00220">
    <property type="entry name" value="S_TKc"/>
    <property type="match status" value="1"/>
</dbReference>
<dbReference type="FunFam" id="2.90.10.10:FF:000013">
    <property type="entry name" value="G-type lectin S-receptor-like serine/threonine-protein kinase LECRK1"/>
    <property type="match status" value="1"/>
</dbReference>
<evidence type="ECO:0000256" key="7">
    <source>
        <dbReference type="ARBA" id="ARBA00022734"/>
    </source>
</evidence>
<evidence type="ECO:0000256" key="15">
    <source>
        <dbReference type="ARBA" id="ARBA00023180"/>
    </source>
</evidence>
<accession>A0AAD3XVT5</accession>
<dbReference type="GO" id="GO:0004674">
    <property type="term" value="F:protein serine/threonine kinase activity"/>
    <property type="evidence" value="ECO:0007669"/>
    <property type="project" value="UniProtKB-KW"/>
</dbReference>
<keyword evidence="3" id="KW-0245">EGF-like domain</keyword>
<keyword evidence="15" id="KW-0325">Glycoprotein</keyword>
<evidence type="ECO:0000256" key="2">
    <source>
        <dbReference type="ARBA" id="ARBA00022527"/>
    </source>
</evidence>
<dbReference type="InterPro" id="IPR001480">
    <property type="entry name" value="Bulb-type_lectin_dom"/>
</dbReference>
<dbReference type="FunFam" id="2.90.10.30:FF:000001">
    <property type="entry name" value="Serine/threonine-protein kinase"/>
    <property type="match status" value="1"/>
</dbReference>
<proteinExistence type="inferred from homology"/>
<comment type="caution">
    <text evidence="24">The sequence shown here is derived from an EMBL/GenBank/DDBJ whole genome shotgun (WGS) entry which is preliminary data.</text>
</comment>
<feature type="chain" id="PRO_5042288784" description="Receptor-like serine/threonine-protein kinase" evidence="21">
    <location>
        <begin position="22"/>
        <end position="800"/>
    </location>
</feature>
<keyword evidence="14" id="KW-0675">Receptor</keyword>
<sequence>MAVMIPHYLYFLVILPLLVTAQTQGNFTLGSSLTAGHDSSSWVSPSGDFAFGFQQIEAGGFLLAIWFNKIQEKTVVWSANGGQLAQSGSRIELTADGRFVLNDPSGQQMWIANLAGTGLAYAAMLDSGNLVLATNTSTILWQSFDWPTDTLLPTQQLLSQGDNLFARDSETNYSGGRYQLAMQADGNLVLYTINLPQSSVNYAYWASNTVGSGYQLVFNQSGMVYLIAKNGTILDQIFPGETSTSTDAIYQRAILEYDGVFRQYIYPKPSSSSVKRWPMAWSVMYPILPENICTTLTEEYGSGVCGFNSYCQIGEDQRPKCLCPNGYTWVDPNNEMNGCMPTFVAQTCDEKSGDFDLIQVVNLNWPNSDYEHYSEVPEDWCREDCLSDCFCAVAIFNSGDCWKKKIPLTNGRFDSSVGGKALIKVRTNNSTLQQLNGEVKKRDQTTLILIESVSLGSLVLFNILLLVAFIIVFRQNKRKNRATSQYQVLPGTNTRSFNYNELEKATDSFNEKVGQGAFATVFKGTLDYENTSVVVAVKKMHDMVNDSEKEFQVEISAIARTNHRNLVQLIGFCNDGQHRLLVYEFMCNGSLSDILFADQRPSWFTRMHIAVGTARGLHYLHEECSTQIIHCDIKPQNVLLDDSFTARICDFGLAKRLKINQTRTTTGIRGTKGYIAPEWFRSMPITVKVDVYSYGILLLELICCRKCLELEAEDDNQMVLADWAYDCYKEGKLDLLLQNDDAAKSDIKRVERLVMIAIWCIQEDPSLRPSMKKVLQMLEGCIQVSVPPDPSSYISSIQSL</sequence>